<evidence type="ECO:0000313" key="2">
    <source>
        <dbReference type="EMBL" id="CAD7448394.1"/>
    </source>
</evidence>
<evidence type="ECO:0000256" key="1">
    <source>
        <dbReference type="SAM" id="MobiDB-lite"/>
    </source>
</evidence>
<protein>
    <submittedName>
        <fullName evidence="2">Uncharacterized protein</fullName>
    </submittedName>
</protein>
<feature type="region of interest" description="Disordered" evidence="1">
    <location>
        <begin position="40"/>
        <end position="69"/>
    </location>
</feature>
<sequence length="200" mass="21930">MHPHLSEGRLENYLGRHPQCTQRKLNLNLPVFGSPAQYESSALDHASTEAEPTGTRTLISPSSERQSNTIVTRTATEAAGIYKSQRDTPWGNELLYSFGSSSGGGVVEPFVLCLLLLTIMAIISDVQSEIVLSRIRVGVKGQRSHESPRRLHVVILHLIDQRLERLPGHVLNHTSTASLGPTTWQCHQAAMVAGCAKNDF</sequence>
<reference evidence="2" key="1">
    <citation type="submission" date="2020-11" db="EMBL/GenBank/DDBJ databases">
        <authorList>
            <person name="Tran Van P."/>
        </authorList>
    </citation>
    <scope>NUCLEOTIDE SEQUENCE</scope>
</reference>
<proteinExistence type="predicted"/>
<accession>A0A7R9F7S3</accession>
<organism evidence="2">
    <name type="scientific">Timema bartmani</name>
    <dbReference type="NCBI Taxonomy" id="61472"/>
    <lineage>
        <taxon>Eukaryota</taxon>
        <taxon>Metazoa</taxon>
        <taxon>Ecdysozoa</taxon>
        <taxon>Arthropoda</taxon>
        <taxon>Hexapoda</taxon>
        <taxon>Insecta</taxon>
        <taxon>Pterygota</taxon>
        <taxon>Neoptera</taxon>
        <taxon>Polyneoptera</taxon>
        <taxon>Phasmatodea</taxon>
        <taxon>Timematodea</taxon>
        <taxon>Timematoidea</taxon>
        <taxon>Timematidae</taxon>
        <taxon>Timema</taxon>
    </lineage>
</organism>
<dbReference type="AlphaFoldDB" id="A0A7R9F7S3"/>
<feature type="compositionally biased region" description="Polar residues" evidence="1">
    <location>
        <begin position="54"/>
        <end position="69"/>
    </location>
</feature>
<name>A0A7R9F7S3_9NEOP</name>
<gene>
    <name evidence="2" type="ORF">TBIB3V08_LOCUS10681</name>
</gene>
<dbReference type="EMBL" id="OD569950">
    <property type="protein sequence ID" value="CAD7448394.1"/>
    <property type="molecule type" value="Genomic_DNA"/>
</dbReference>